<dbReference type="AlphaFoldDB" id="A0A8S0QDX1"/>
<dbReference type="EMBL" id="CACTIH010001831">
    <property type="protein sequence ID" value="CAA2964850.1"/>
    <property type="molecule type" value="Genomic_DNA"/>
</dbReference>
<organism evidence="1 2">
    <name type="scientific">Olea europaea subsp. europaea</name>
    <dbReference type="NCBI Taxonomy" id="158383"/>
    <lineage>
        <taxon>Eukaryota</taxon>
        <taxon>Viridiplantae</taxon>
        <taxon>Streptophyta</taxon>
        <taxon>Embryophyta</taxon>
        <taxon>Tracheophyta</taxon>
        <taxon>Spermatophyta</taxon>
        <taxon>Magnoliopsida</taxon>
        <taxon>eudicotyledons</taxon>
        <taxon>Gunneridae</taxon>
        <taxon>Pentapetalae</taxon>
        <taxon>asterids</taxon>
        <taxon>lamiids</taxon>
        <taxon>Lamiales</taxon>
        <taxon>Oleaceae</taxon>
        <taxon>Oleeae</taxon>
        <taxon>Olea</taxon>
    </lineage>
</organism>
<evidence type="ECO:0000313" key="1">
    <source>
        <dbReference type="EMBL" id="CAA2964850.1"/>
    </source>
</evidence>
<dbReference type="PANTHER" id="PTHR38332:SF1">
    <property type="entry name" value="RE49668P"/>
    <property type="match status" value="1"/>
</dbReference>
<evidence type="ECO:0000313" key="2">
    <source>
        <dbReference type="Proteomes" id="UP000594638"/>
    </source>
</evidence>
<dbReference type="Gramene" id="OE9A004221T1">
    <property type="protein sequence ID" value="OE9A004221C1"/>
    <property type="gene ID" value="OE9A004221"/>
</dbReference>
<dbReference type="PANTHER" id="PTHR38332">
    <property type="entry name" value="PROTEIN CBG11604"/>
    <property type="match status" value="1"/>
</dbReference>
<reference evidence="1 2" key="1">
    <citation type="submission" date="2019-12" db="EMBL/GenBank/DDBJ databases">
        <authorList>
            <person name="Alioto T."/>
            <person name="Alioto T."/>
            <person name="Gomez Garrido J."/>
        </authorList>
    </citation>
    <scope>NUCLEOTIDE SEQUENCE [LARGE SCALE GENOMIC DNA]</scope>
</reference>
<keyword evidence="2" id="KW-1185">Reference proteome</keyword>
<accession>A0A8S0QDX1</accession>
<proteinExistence type="predicted"/>
<name>A0A8S0QDX1_OLEEU</name>
<sequence>MMLVRNAMCVRVCAGAGQQLGMFSHVECQPRPPAVTGAVDCFKCSSRNGSNPACEDPFHNLNTTRITSPILPDPQPNVIYHTPCYAGKKGRDGLFPASACIKLTGVFGKYAAHAGACRVFAISSSSSSL</sequence>
<dbReference type="Proteomes" id="UP000594638">
    <property type="component" value="Unassembled WGS sequence"/>
</dbReference>
<dbReference type="OrthoDB" id="428346at2759"/>
<gene>
    <name evidence="1" type="ORF">OLEA9_A004221</name>
</gene>
<protein>
    <submittedName>
        <fullName evidence="1">Uncharacterized protein</fullName>
    </submittedName>
</protein>
<comment type="caution">
    <text evidence="1">The sequence shown here is derived from an EMBL/GenBank/DDBJ whole genome shotgun (WGS) entry which is preliminary data.</text>
</comment>